<comment type="caution">
    <text evidence="2">The sequence shown here is derived from an EMBL/GenBank/DDBJ whole genome shotgun (WGS) entry which is preliminary data.</text>
</comment>
<feature type="region of interest" description="Disordered" evidence="1">
    <location>
        <begin position="66"/>
        <end position="93"/>
    </location>
</feature>
<protein>
    <submittedName>
        <fullName evidence="2">Uncharacterized protein</fullName>
    </submittedName>
</protein>
<name>A0AAV3Q6A0_LITER</name>
<proteinExistence type="predicted"/>
<accession>A0AAV3Q6A0</accession>
<dbReference type="EMBL" id="BAABME010003642">
    <property type="protein sequence ID" value="GAA0159604.1"/>
    <property type="molecule type" value="Genomic_DNA"/>
</dbReference>
<evidence type="ECO:0000313" key="3">
    <source>
        <dbReference type="Proteomes" id="UP001454036"/>
    </source>
</evidence>
<dbReference type="Proteomes" id="UP001454036">
    <property type="component" value="Unassembled WGS sequence"/>
</dbReference>
<organism evidence="2 3">
    <name type="scientific">Lithospermum erythrorhizon</name>
    <name type="common">Purple gromwell</name>
    <name type="synonym">Lithospermum officinale var. erythrorhizon</name>
    <dbReference type="NCBI Taxonomy" id="34254"/>
    <lineage>
        <taxon>Eukaryota</taxon>
        <taxon>Viridiplantae</taxon>
        <taxon>Streptophyta</taxon>
        <taxon>Embryophyta</taxon>
        <taxon>Tracheophyta</taxon>
        <taxon>Spermatophyta</taxon>
        <taxon>Magnoliopsida</taxon>
        <taxon>eudicotyledons</taxon>
        <taxon>Gunneridae</taxon>
        <taxon>Pentapetalae</taxon>
        <taxon>asterids</taxon>
        <taxon>lamiids</taxon>
        <taxon>Boraginales</taxon>
        <taxon>Boraginaceae</taxon>
        <taxon>Boraginoideae</taxon>
        <taxon>Lithospermeae</taxon>
        <taxon>Lithospermum</taxon>
    </lineage>
</organism>
<sequence>MRVSLRDHLIVVDGLIMVKRRSTTTRFFRTINRVIVTMLHLEQEAKASILAVAVTEAFLKTITREPSYRPGYDLTPSDSSPERRDAGGSSNADLQKQVDELKALLKHITPGRGPVKHNTLLPFSDRLTHVEMPRACRDAYGIQDA</sequence>
<dbReference type="AlphaFoldDB" id="A0AAV3Q6A0"/>
<gene>
    <name evidence="2" type="ORF">LIER_16341</name>
</gene>
<reference evidence="2 3" key="1">
    <citation type="submission" date="2024-01" db="EMBL/GenBank/DDBJ databases">
        <title>The complete chloroplast genome sequence of Lithospermum erythrorhizon: insights into the phylogenetic relationship among Boraginaceae species and the maternal lineages of purple gromwells.</title>
        <authorList>
            <person name="Okada T."/>
            <person name="Watanabe K."/>
        </authorList>
    </citation>
    <scope>NUCLEOTIDE SEQUENCE [LARGE SCALE GENOMIC DNA]</scope>
</reference>
<keyword evidence="3" id="KW-1185">Reference proteome</keyword>
<evidence type="ECO:0000256" key="1">
    <source>
        <dbReference type="SAM" id="MobiDB-lite"/>
    </source>
</evidence>
<evidence type="ECO:0000313" key="2">
    <source>
        <dbReference type="EMBL" id="GAA0159604.1"/>
    </source>
</evidence>